<dbReference type="Proteomes" id="UP000076476">
    <property type="component" value="Unassembled WGS sequence"/>
</dbReference>
<dbReference type="OrthoDB" id="2082007at2"/>
<dbReference type="RefSeq" id="WP_063387412.1">
    <property type="nucleotide sequence ID" value="NZ_LVHY01000057.1"/>
</dbReference>
<keyword evidence="5" id="KW-1185">Reference proteome</keyword>
<evidence type="ECO:0000313" key="4">
    <source>
        <dbReference type="EMBL" id="KZN97158.1"/>
    </source>
</evidence>
<gene>
    <name evidence="4" type="ORF">AZI98_06275</name>
</gene>
<evidence type="ECO:0000313" key="5">
    <source>
        <dbReference type="Proteomes" id="UP000076476"/>
    </source>
</evidence>
<accession>A0A165YJW1</accession>
<dbReference type="EMBL" id="LWBR01000013">
    <property type="protein sequence ID" value="KZN97158.1"/>
    <property type="molecule type" value="Genomic_DNA"/>
</dbReference>
<evidence type="ECO:0000256" key="1">
    <source>
        <dbReference type="ARBA" id="ARBA00093462"/>
    </source>
</evidence>
<evidence type="ECO:0000259" key="3">
    <source>
        <dbReference type="Pfam" id="PF25888"/>
    </source>
</evidence>
<feature type="domain" description="DnaB/C C-terminal" evidence="2">
    <location>
        <begin position="332"/>
        <end position="392"/>
    </location>
</feature>
<feature type="domain" description="Replicative helicase loading/DNA remodeling protein DnaB N-terminal winged helix" evidence="3">
    <location>
        <begin position="26"/>
        <end position="215"/>
    </location>
</feature>
<dbReference type="STRING" id="33936.AZI98_06275"/>
<comment type="caution">
    <text evidence="4">The sequence shown here is derived from an EMBL/GenBank/DDBJ whole genome shotgun (WGS) entry which is preliminary data.</text>
</comment>
<dbReference type="InterPro" id="IPR006343">
    <property type="entry name" value="DnaB/C_C"/>
</dbReference>
<dbReference type="Pfam" id="PF07261">
    <property type="entry name" value="DnaB_2"/>
    <property type="match status" value="1"/>
</dbReference>
<comment type="similarity">
    <text evidence="1">Belongs to the DnaB/DnaD family.</text>
</comment>
<dbReference type="InterPro" id="IPR058660">
    <property type="entry name" value="WHD_DnaB"/>
</dbReference>
<reference evidence="4 5" key="1">
    <citation type="submission" date="2016-04" db="EMBL/GenBank/DDBJ databases">
        <title>Draft genome sequence of Aeribacillus pallidus 8m3 from petroleum reservoir.</title>
        <authorList>
            <person name="Poltaraus A.B."/>
            <person name="Nazina T.N."/>
            <person name="Tourova T.P."/>
            <person name="Malakho S.M."/>
            <person name="Korshunova A.V."/>
            <person name="Sokolova D.S."/>
        </authorList>
    </citation>
    <scope>NUCLEOTIDE SEQUENCE [LARGE SCALE GENOMIC DNA]</scope>
    <source>
        <strain evidence="4 5">8m3</strain>
    </source>
</reference>
<name>A0A165YJW1_9BACI</name>
<dbReference type="Pfam" id="PF25888">
    <property type="entry name" value="WHD_DnaB"/>
    <property type="match status" value="1"/>
</dbReference>
<protein>
    <submittedName>
        <fullName evidence="4">Replication initiation and membrane attachment protein</fullName>
    </submittedName>
</protein>
<sequence length="464" mass="54548">MIGHHHWKELLPVDRYVVKCTSSLIHEFDRKVLTLLYQPLIGPRTLNLYMTLWSELEQNRLWGTESTHHFLMAVTQSPLNEIYHDRLKLEGIGLLKTYLVDESEPKKYIYELQRPLSPKQFFYDGMLNIYLYNRVGKTVYQRLKSYFSDKSVDSNAKDVTRSFHEVYQSIHPSELSANIAMEPEENDQELFDHAPGKPISIQNQSFDFQLFYAGLSEHIVPKKAITPAVKEAVEKLAYVYGIDPIEMKNLVIRSLDHDEQINLDELRKWARDWYKLNHGNRLPELVDRLQPLNQRVKDEEIEQSKDKELIRQLESISPRQFLKDISGGIEPSAADLKIIEDVMFQQKLLPGVVNVLIYYVLLKTNMRLSRAYVEKIASHWARLGIKTVKDAVDVAKKEHKKYLTWAETKDKKTVSKKIVRKEKLPSWLLENENQQVENIDPEAFEKEKQKLQERIKKYKNKQKD</sequence>
<organism evidence="4 5">
    <name type="scientific">Aeribacillus pallidus</name>
    <dbReference type="NCBI Taxonomy" id="33936"/>
    <lineage>
        <taxon>Bacteria</taxon>
        <taxon>Bacillati</taxon>
        <taxon>Bacillota</taxon>
        <taxon>Bacilli</taxon>
        <taxon>Bacillales</taxon>
        <taxon>Bacillaceae</taxon>
        <taxon>Aeribacillus</taxon>
    </lineage>
</organism>
<proteinExistence type="inferred from homology"/>
<accession>A0A164ARL9</accession>
<dbReference type="AlphaFoldDB" id="A0A165YJW1"/>
<evidence type="ECO:0000259" key="2">
    <source>
        <dbReference type="Pfam" id="PF07261"/>
    </source>
</evidence>